<dbReference type="OrthoDB" id="191139at2759"/>
<dbReference type="GO" id="GO:0016491">
    <property type="term" value="F:oxidoreductase activity"/>
    <property type="evidence" value="ECO:0007669"/>
    <property type="project" value="UniProtKB-KW"/>
</dbReference>
<dbReference type="SUPFAM" id="SSF51735">
    <property type="entry name" value="NAD(P)-binding Rossmann-fold domains"/>
    <property type="match status" value="1"/>
</dbReference>
<reference evidence="3 4" key="1">
    <citation type="journal article" date="2018" name="Evol. Lett.">
        <title>Horizontal gene cluster transfer increased hallucinogenic mushroom diversity.</title>
        <authorList>
            <person name="Reynolds H.T."/>
            <person name="Vijayakumar V."/>
            <person name="Gluck-Thaler E."/>
            <person name="Korotkin H.B."/>
            <person name="Matheny P.B."/>
            <person name="Slot J.C."/>
        </authorList>
    </citation>
    <scope>NUCLEOTIDE SEQUENCE [LARGE SCALE GENOMIC DNA]</scope>
    <source>
        <strain evidence="3 4">2631</strain>
    </source>
</reference>
<comment type="caution">
    <text evidence="3">The sequence shown here is derived from an EMBL/GenBank/DDBJ whole genome shotgun (WGS) entry which is preliminary data.</text>
</comment>
<dbReference type="InParanoid" id="A0A409XMV5"/>
<dbReference type="PANTHER" id="PTHR24320">
    <property type="entry name" value="RETINOL DEHYDROGENASE"/>
    <property type="match status" value="1"/>
</dbReference>
<evidence type="ECO:0000313" key="4">
    <source>
        <dbReference type="Proteomes" id="UP000283269"/>
    </source>
</evidence>
<dbReference type="AlphaFoldDB" id="A0A409XMV5"/>
<comment type="similarity">
    <text evidence="1">Belongs to the short-chain dehydrogenases/reductases (SDR) family.</text>
</comment>
<dbReference type="Pfam" id="PF00106">
    <property type="entry name" value="adh_short"/>
    <property type="match status" value="1"/>
</dbReference>
<evidence type="ECO:0008006" key="5">
    <source>
        <dbReference type="Google" id="ProtNLM"/>
    </source>
</evidence>
<dbReference type="InterPro" id="IPR036291">
    <property type="entry name" value="NAD(P)-bd_dom_sf"/>
</dbReference>
<dbReference type="PRINTS" id="PR00081">
    <property type="entry name" value="GDHRDH"/>
</dbReference>
<proteinExistence type="inferred from homology"/>
<keyword evidence="4" id="KW-1185">Reference proteome</keyword>
<dbReference type="Proteomes" id="UP000283269">
    <property type="component" value="Unassembled WGS sequence"/>
</dbReference>
<dbReference type="Gene3D" id="3.40.50.720">
    <property type="entry name" value="NAD(P)-binding Rossmann-like Domain"/>
    <property type="match status" value="1"/>
</dbReference>
<dbReference type="InterPro" id="IPR002347">
    <property type="entry name" value="SDR_fam"/>
</dbReference>
<name>A0A409XMV5_PSICY</name>
<protein>
    <recommendedName>
        <fullName evidence="5">NAD(P)-binding protein</fullName>
    </recommendedName>
</protein>
<evidence type="ECO:0000256" key="1">
    <source>
        <dbReference type="ARBA" id="ARBA00006484"/>
    </source>
</evidence>
<dbReference type="STRING" id="93625.A0A409XMV5"/>
<evidence type="ECO:0000256" key="2">
    <source>
        <dbReference type="ARBA" id="ARBA00023002"/>
    </source>
</evidence>
<dbReference type="EMBL" id="NHYD01001125">
    <property type="protein sequence ID" value="PPQ92074.1"/>
    <property type="molecule type" value="Genomic_DNA"/>
</dbReference>
<accession>A0A409XMV5</accession>
<dbReference type="PANTHER" id="PTHR24320:SF143">
    <property type="entry name" value="NAD(P)-BINDING PROTEIN"/>
    <property type="match status" value="1"/>
</dbReference>
<gene>
    <name evidence="3" type="ORF">CVT25_007099</name>
</gene>
<evidence type="ECO:0000313" key="3">
    <source>
        <dbReference type="EMBL" id="PPQ92074.1"/>
    </source>
</evidence>
<organism evidence="3 4">
    <name type="scientific">Psilocybe cyanescens</name>
    <dbReference type="NCBI Taxonomy" id="93625"/>
    <lineage>
        <taxon>Eukaryota</taxon>
        <taxon>Fungi</taxon>
        <taxon>Dikarya</taxon>
        <taxon>Basidiomycota</taxon>
        <taxon>Agaricomycotina</taxon>
        <taxon>Agaricomycetes</taxon>
        <taxon>Agaricomycetidae</taxon>
        <taxon>Agaricales</taxon>
        <taxon>Agaricineae</taxon>
        <taxon>Strophariaceae</taxon>
        <taxon>Psilocybe</taxon>
    </lineage>
</organism>
<sequence>MFGFFEKKFDPTRDLGDLQGRVVVVTGANGGIGYSTAKFLAFAGATVFLGARTEEKGRRAVESLTRELSELGGKDGNLRDGGQARPGTVEWFWCDIATPEKARRSAEGLLERVEGKEGRLDVLVNNAANHFGTFQFTQTLLPLLIKTSEEPGSDVRIVSLSSDVHRQGLGASSIINFKTLDEFKKMYENETVPWMARYGVSKLAVIMSSKALQRRLTASNSKIICITLHPGLVYTTNHLRFPFARVVGFIAWLFFKPQDEGAYNSCFAAASPVVRQEEEKYKGAYLMPVGRITDPARVALNEDVQDDLWETTERYLKDHA</sequence>
<keyword evidence="2" id="KW-0560">Oxidoreductase</keyword>